<dbReference type="Proteomes" id="UP000541535">
    <property type="component" value="Unassembled WGS sequence"/>
</dbReference>
<proteinExistence type="predicted"/>
<evidence type="ECO:0000313" key="2">
    <source>
        <dbReference type="Proteomes" id="UP000541535"/>
    </source>
</evidence>
<comment type="caution">
    <text evidence="1">The sequence shown here is derived from an EMBL/GenBank/DDBJ whole genome shotgun (WGS) entry which is preliminary data.</text>
</comment>
<keyword evidence="2" id="KW-1185">Reference proteome</keyword>
<evidence type="ECO:0000313" key="1">
    <source>
        <dbReference type="EMBL" id="MBB3117971.1"/>
    </source>
</evidence>
<name>A0A7W5B7Q3_9BURK</name>
<organism evidence="1 2">
    <name type="scientific">Pseudoduganella violacea</name>
    <dbReference type="NCBI Taxonomy" id="1715466"/>
    <lineage>
        <taxon>Bacteria</taxon>
        <taxon>Pseudomonadati</taxon>
        <taxon>Pseudomonadota</taxon>
        <taxon>Betaproteobacteria</taxon>
        <taxon>Burkholderiales</taxon>
        <taxon>Oxalobacteraceae</taxon>
        <taxon>Telluria group</taxon>
        <taxon>Pseudoduganella</taxon>
    </lineage>
</organism>
<accession>A0A7W5B7Q3</accession>
<reference evidence="1 2" key="1">
    <citation type="submission" date="2020-08" db="EMBL/GenBank/DDBJ databases">
        <title>Genomic Encyclopedia of Type Strains, Phase III (KMG-III): the genomes of soil and plant-associated and newly described type strains.</title>
        <authorList>
            <person name="Whitman W."/>
        </authorList>
    </citation>
    <scope>NUCLEOTIDE SEQUENCE [LARGE SCALE GENOMIC DNA]</scope>
    <source>
        <strain evidence="1 2">CECT 8897</strain>
    </source>
</reference>
<dbReference type="AlphaFoldDB" id="A0A7W5B7Q3"/>
<dbReference type="EMBL" id="JACHXD010000002">
    <property type="protein sequence ID" value="MBB3117971.1"/>
    <property type="molecule type" value="Genomic_DNA"/>
</dbReference>
<gene>
    <name evidence="1" type="ORF">FHS03_000997</name>
</gene>
<protein>
    <submittedName>
        <fullName evidence="1">Uncharacterized protein</fullName>
    </submittedName>
</protein>
<sequence>MAPTPARYLLSRGTLTISNNYKNINCSDILCTPAWLQLLFFY</sequence>